<gene>
    <name evidence="2" type="ORF">CARN3_0237</name>
</gene>
<dbReference type="InterPro" id="IPR052345">
    <property type="entry name" value="Rad_response_metalloprotease"/>
</dbReference>
<comment type="caution">
    <text evidence="2">The sequence shown here is derived from an EMBL/GenBank/DDBJ whole genome shotgun (WGS) entry which is preliminary data.</text>
</comment>
<dbReference type="Pfam" id="PF06114">
    <property type="entry name" value="Peptidase_M78"/>
    <property type="match status" value="1"/>
</dbReference>
<dbReference type="InterPro" id="IPR010359">
    <property type="entry name" value="IrrE_HExxH"/>
</dbReference>
<sequence length="446" mass="49640">MNWFACRPGSIGTALRLRKLDTIDLSCACFLPRLENAVSFSAEMSQDQKAMMLNPHILTWSRETAGLSVDDAAHALGFKDAHYRTAAERLQAMEDGKEEPSRSVLLKMAQTYHRSLLVFYLSEPPRAGDRGQDFRRAPGQKPPAYDPTLDALIRDIRGRQIVIRDLLEQADPGKVDYVASASIDVPHAELAHRINDRLGFSLTEFRKKADEGAAFAYLREKVEASGAFVLLLGNLGSHHTNIGSDVFRGYAIADPVAPFIVVNDQDAHVAWAFTVLHEMTHLWLGETGVSGDSADTNIESYCNSVAGEILLPETEMNELRLMSRAPLQETIRTISEFARDRKISRAMVAYKLLRLNIISRARWQELVKHYEDEWIASRAKQACKDKNHGGPSYYVVKRHRLGHALLDLVKNSLADGFLTHTKAGQILGVKPRNVDPLISAAGMRGG</sequence>
<organism evidence="2">
    <name type="scientific">mine drainage metagenome</name>
    <dbReference type="NCBI Taxonomy" id="410659"/>
    <lineage>
        <taxon>unclassified sequences</taxon>
        <taxon>metagenomes</taxon>
        <taxon>ecological metagenomes</taxon>
    </lineage>
</organism>
<dbReference type="PANTHER" id="PTHR43236:SF2">
    <property type="entry name" value="BLL0069 PROTEIN"/>
    <property type="match status" value="1"/>
</dbReference>
<feature type="domain" description="IrrE N-terminal-like" evidence="1">
    <location>
        <begin position="253"/>
        <end position="352"/>
    </location>
</feature>
<evidence type="ECO:0000259" key="1">
    <source>
        <dbReference type="Pfam" id="PF06114"/>
    </source>
</evidence>
<protein>
    <recommendedName>
        <fullName evidence="1">IrrE N-terminal-like domain-containing protein</fullName>
    </recommendedName>
</protein>
<proteinExistence type="predicted"/>
<dbReference type="AlphaFoldDB" id="E6PWL9"/>
<name>E6PWL9_9ZZZZ</name>
<dbReference type="EMBL" id="CABN01000001">
    <property type="protein sequence ID" value="CBH99327.1"/>
    <property type="molecule type" value="Genomic_DNA"/>
</dbReference>
<evidence type="ECO:0000313" key="2">
    <source>
        <dbReference type="EMBL" id="CBH99327.1"/>
    </source>
</evidence>
<dbReference type="PANTHER" id="PTHR43236">
    <property type="entry name" value="ANTITOXIN HIGA1"/>
    <property type="match status" value="1"/>
</dbReference>
<accession>E6PWL9</accession>
<reference evidence="2" key="1">
    <citation type="submission" date="2009-10" db="EMBL/GenBank/DDBJ databases">
        <title>Diversity of trophic interactions inside an arsenic-rich microbial ecosystem.</title>
        <authorList>
            <person name="Bertin P.N."/>
            <person name="Heinrich-Salmeron A."/>
            <person name="Pelletier E."/>
            <person name="Goulhen-Chollet F."/>
            <person name="Arsene-Ploetze F."/>
            <person name="Gallien S."/>
            <person name="Calteau A."/>
            <person name="Vallenet D."/>
            <person name="Casiot C."/>
            <person name="Chane-Woon-Ming B."/>
            <person name="Giloteaux L."/>
            <person name="Barakat M."/>
            <person name="Bonnefoy V."/>
            <person name="Bruneel O."/>
            <person name="Chandler M."/>
            <person name="Cleiss J."/>
            <person name="Duran R."/>
            <person name="Elbaz-Poulichet F."/>
            <person name="Fonknechten N."/>
            <person name="Lauga B."/>
            <person name="Mornico D."/>
            <person name="Ortet P."/>
            <person name="Schaeffer C."/>
            <person name="Siguier P."/>
            <person name="Alexander Thil Smith A."/>
            <person name="Van Dorsselaer A."/>
            <person name="Weissenbach J."/>
            <person name="Medigue C."/>
            <person name="Le Paslier D."/>
        </authorList>
    </citation>
    <scope>NUCLEOTIDE SEQUENCE</scope>
</reference>